<dbReference type="Gene3D" id="3.40.50.80">
    <property type="entry name" value="Nucleotide-binding domain of ferredoxin-NADP reductase (FNR) module"/>
    <property type="match status" value="1"/>
</dbReference>
<dbReference type="Pfam" id="PF00175">
    <property type="entry name" value="NAD_binding_1"/>
    <property type="match status" value="1"/>
</dbReference>
<evidence type="ECO:0000256" key="13">
    <source>
        <dbReference type="SAM" id="MobiDB-lite"/>
    </source>
</evidence>
<evidence type="ECO:0000256" key="14">
    <source>
        <dbReference type="SAM" id="Phobius"/>
    </source>
</evidence>
<dbReference type="GO" id="GO:0010181">
    <property type="term" value="F:FMN binding"/>
    <property type="evidence" value="ECO:0007669"/>
    <property type="project" value="InterPro"/>
</dbReference>
<keyword evidence="7" id="KW-0274">FAD</keyword>
<dbReference type="InterPro" id="IPR001094">
    <property type="entry name" value="Flavdoxin-like"/>
</dbReference>
<dbReference type="GO" id="GO:0005789">
    <property type="term" value="C:endoplasmic reticulum membrane"/>
    <property type="evidence" value="ECO:0007669"/>
    <property type="project" value="UniProtKB-SubCell"/>
</dbReference>
<dbReference type="FunFam" id="1.20.990.10:FF:000001">
    <property type="entry name" value="NADPH--cytochrome P450 reductase"/>
    <property type="match status" value="1"/>
</dbReference>
<dbReference type="PRINTS" id="PR00369">
    <property type="entry name" value="FLAVODOXIN"/>
</dbReference>
<evidence type="ECO:0000256" key="5">
    <source>
        <dbReference type="ARBA" id="ARBA00022692"/>
    </source>
</evidence>
<comment type="subcellular location">
    <subcellularLocation>
        <location evidence="12">Endoplasmic reticulum membrane</location>
    </subcellularLocation>
</comment>
<dbReference type="InterPro" id="IPR023173">
    <property type="entry name" value="NADPH_Cyt_P450_Rdtase_alpha"/>
</dbReference>
<dbReference type="GO" id="GO:0050660">
    <property type="term" value="F:flavin adenine dinucleotide binding"/>
    <property type="evidence" value="ECO:0007669"/>
    <property type="project" value="TreeGrafter"/>
</dbReference>
<dbReference type="Gene3D" id="3.40.50.360">
    <property type="match status" value="1"/>
</dbReference>
<protein>
    <recommendedName>
        <fullName evidence="12">NADPH--cytochrome P450 reductase</fullName>
        <ecNumber evidence="12">1.6.2.4</ecNumber>
    </recommendedName>
</protein>
<dbReference type="GO" id="GO:0003958">
    <property type="term" value="F:NADPH-hemoprotein reductase activity"/>
    <property type="evidence" value="ECO:0007669"/>
    <property type="project" value="UniProtKB-EC"/>
</dbReference>
<dbReference type="SUPFAM" id="SSF52343">
    <property type="entry name" value="Ferredoxin reductase-like, C-terminal NADP-linked domain"/>
    <property type="match status" value="1"/>
</dbReference>
<proteinExistence type="inferred from homology"/>
<evidence type="ECO:0000259" key="15">
    <source>
        <dbReference type="PROSITE" id="PS50902"/>
    </source>
</evidence>
<dbReference type="InterPro" id="IPR017927">
    <property type="entry name" value="FAD-bd_FR_type"/>
</dbReference>
<comment type="cofactor">
    <cofactor evidence="1">
        <name>FMN</name>
        <dbReference type="ChEBI" id="CHEBI:58210"/>
    </cofactor>
</comment>
<dbReference type="Pfam" id="PF00258">
    <property type="entry name" value="Flavodoxin_1"/>
    <property type="match status" value="1"/>
</dbReference>
<evidence type="ECO:0000256" key="11">
    <source>
        <dbReference type="ARBA" id="ARBA00023136"/>
    </source>
</evidence>
<dbReference type="Pfam" id="PF00667">
    <property type="entry name" value="FAD_binding_1"/>
    <property type="match status" value="1"/>
</dbReference>
<evidence type="ECO:0000256" key="4">
    <source>
        <dbReference type="ARBA" id="ARBA00022643"/>
    </source>
</evidence>
<evidence type="ECO:0000256" key="9">
    <source>
        <dbReference type="ARBA" id="ARBA00022989"/>
    </source>
</evidence>
<feature type="region of interest" description="Disordered" evidence="13">
    <location>
        <begin position="516"/>
        <end position="537"/>
    </location>
</feature>
<dbReference type="PRINTS" id="PR00371">
    <property type="entry name" value="FPNCR"/>
</dbReference>
<dbReference type="PIRSF" id="PIRSF000208">
    <property type="entry name" value="P450R"/>
    <property type="match status" value="1"/>
</dbReference>
<evidence type="ECO:0000256" key="10">
    <source>
        <dbReference type="ARBA" id="ARBA00023002"/>
    </source>
</evidence>
<comment type="caution">
    <text evidence="17">The sequence shown here is derived from an EMBL/GenBank/DDBJ whole genome shotgun (WGS) entry which is preliminary data.</text>
</comment>
<dbReference type="EMBL" id="BSXT01000730">
    <property type="protein sequence ID" value="GMF33196.1"/>
    <property type="molecule type" value="Genomic_DNA"/>
</dbReference>
<comment type="function">
    <text evidence="12">This enzyme is required for electron transfer from NADP to cytochrome P450.</text>
</comment>
<reference evidence="17" key="1">
    <citation type="submission" date="2023-04" db="EMBL/GenBank/DDBJ databases">
        <title>Phytophthora fragariaefolia NBRC 109709.</title>
        <authorList>
            <person name="Ichikawa N."/>
            <person name="Sato H."/>
            <person name="Tonouchi N."/>
        </authorList>
    </citation>
    <scope>NUCLEOTIDE SEQUENCE</scope>
    <source>
        <strain evidence="17">NBRC 109709</strain>
    </source>
</reference>
<name>A0A9W6X7Q4_9STRA</name>
<dbReference type="PROSITE" id="PS50902">
    <property type="entry name" value="FLAVODOXIN_LIKE"/>
    <property type="match status" value="1"/>
</dbReference>
<dbReference type="InterPro" id="IPR039261">
    <property type="entry name" value="FNR_nucleotide-bd"/>
</dbReference>
<dbReference type="SUPFAM" id="SSF52218">
    <property type="entry name" value="Flavoproteins"/>
    <property type="match status" value="1"/>
</dbReference>
<keyword evidence="8 12" id="KW-0521">NADP</keyword>
<dbReference type="FunFam" id="2.40.30.10:FF:000155">
    <property type="entry name" value="NADPH--cytochrome P450 reductase"/>
    <property type="match status" value="1"/>
</dbReference>
<evidence type="ECO:0000256" key="2">
    <source>
        <dbReference type="ARBA" id="ARBA00001974"/>
    </source>
</evidence>
<dbReference type="Proteomes" id="UP001165121">
    <property type="component" value="Unassembled WGS sequence"/>
</dbReference>
<evidence type="ECO:0000259" key="16">
    <source>
        <dbReference type="PROSITE" id="PS51384"/>
    </source>
</evidence>
<comment type="catalytic activity">
    <reaction evidence="12">
        <text>2 oxidized [cytochrome P450] + NADPH = 2 reduced [cytochrome P450] + NADP(+) + H(+)</text>
        <dbReference type="Rhea" id="RHEA:24040"/>
        <dbReference type="Rhea" id="RHEA-COMP:14627"/>
        <dbReference type="Rhea" id="RHEA-COMP:14628"/>
        <dbReference type="ChEBI" id="CHEBI:15378"/>
        <dbReference type="ChEBI" id="CHEBI:55376"/>
        <dbReference type="ChEBI" id="CHEBI:57783"/>
        <dbReference type="ChEBI" id="CHEBI:58349"/>
        <dbReference type="ChEBI" id="CHEBI:60344"/>
        <dbReference type="EC" id="1.6.2.4"/>
    </reaction>
</comment>
<dbReference type="InterPro" id="IPR008254">
    <property type="entry name" value="Flavodoxin/NO_synth"/>
</dbReference>
<comment type="similarity">
    <text evidence="12">In the C-terminal section; belongs to the flavoprotein pyridine nucleotide cytochrome reductase family.</text>
</comment>
<feature type="transmembrane region" description="Helical" evidence="14">
    <location>
        <begin position="6"/>
        <end position="22"/>
    </location>
</feature>
<evidence type="ECO:0000256" key="7">
    <source>
        <dbReference type="ARBA" id="ARBA00022827"/>
    </source>
</evidence>
<sequence>MTDAYVVVGSLLAVLATAVLFLREPKPKQDKLAEEMLRIGQQMKMYKAAAEPPAAAAAATSAERRPSAADESPEFPGGRVAILFGSQTGTAEGFAEVLKKEGRKAGFQTHALDLEDYDAAQKLQDECLVIFVMATYGEGDPTDNAVDFIDFLKDKEQALGESALAGVKYAVFGLGNTQYEHYNAMGRLVDRLMEQHGAQRMFHYGEGDDDATLDEDFDDWKEPLWKAMRKQFIAAEDGGEQDGDADAKDVDGGKLTAPEYEYQLVEIRANEAKQLVNAPKDVKMKASTKHFFTATSAKVVVNRELRPSTEGGSTVHVELDLRGTGVTYETADNLAVLAENETRVVERLAKRLDYDLDQWVSLKPVGEDVSCEYPFPSPCTIGEILSRYLAINSAPRKGPLKQLAFFASDPAERAKLVLLASKDGKDEYQNWIHEDERSFVDVLEHFRSVKVSVQALLHIVPFLLPRYYTISSSSLVNPQRVHATVSLIESKKSDGRIFRGVCSNYLGRLQPLVAHTDDKKKRDSRPGEQGSKKPREWPNARIFMRASTFRLPKNPLTPIILIGPGTGIAPMRAFLHERAKQKEDGTEVGKSIMYFGCRRRDEDFIYKDELERFQESGVLSELHLAFSREQDKKVYVQHLLVKNGQTTWELIRDHDAYIYVCGATSMGNDVNKVLHEIIEKFGGQSADEAMATLKKLQDDHRYIQELWA</sequence>
<gene>
    <name evidence="17" type="ORF">Pfra01_000815200</name>
</gene>
<dbReference type="InterPro" id="IPR003097">
    <property type="entry name" value="CysJ-like_FAD-binding"/>
</dbReference>
<dbReference type="EC" id="1.6.2.4" evidence="12"/>
<feature type="domain" description="Flavodoxin-like" evidence="15">
    <location>
        <begin position="80"/>
        <end position="225"/>
    </location>
</feature>
<keyword evidence="5 14" id="KW-0812">Transmembrane</keyword>
<dbReference type="AlphaFoldDB" id="A0A9W6X7Q4"/>
<dbReference type="GO" id="GO:0005829">
    <property type="term" value="C:cytosol"/>
    <property type="evidence" value="ECO:0007669"/>
    <property type="project" value="TreeGrafter"/>
</dbReference>
<keyword evidence="6 12" id="KW-0256">Endoplasmic reticulum</keyword>
<dbReference type="PANTHER" id="PTHR19384">
    <property type="entry name" value="NITRIC OXIDE SYNTHASE-RELATED"/>
    <property type="match status" value="1"/>
</dbReference>
<dbReference type="OrthoDB" id="1856718at2759"/>
<dbReference type="InterPro" id="IPR023208">
    <property type="entry name" value="P450R"/>
</dbReference>
<dbReference type="InterPro" id="IPR029039">
    <property type="entry name" value="Flavoprotein-like_sf"/>
</dbReference>
<accession>A0A9W6X7Q4</accession>
<keyword evidence="18" id="KW-1185">Reference proteome</keyword>
<dbReference type="InterPro" id="IPR017938">
    <property type="entry name" value="Riboflavin_synthase-like_b-brl"/>
</dbReference>
<dbReference type="PROSITE" id="PS51384">
    <property type="entry name" value="FAD_FR"/>
    <property type="match status" value="1"/>
</dbReference>
<evidence type="ECO:0000256" key="12">
    <source>
        <dbReference type="PIRNR" id="PIRNR000208"/>
    </source>
</evidence>
<dbReference type="PANTHER" id="PTHR19384:SF17">
    <property type="entry name" value="NADPH--CYTOCHROME P450 REDUCTASE"/>
    <property type="match status" value="1"/>
</dbReference>
<dbReference type="Gene3D" id="2.40.30.10">
    <property type="entry name" value="Translation factors"/>
    <property type="match status" value="1"/>
</dbReference>
<comment type="cofactor">
    <cofactor evidence="2">
        <name>FAD</name>
        <dbReference type="ChEBI" id="CHEBI:57692"/>
    </cofactor>
</comment>
<dbReference type="InterPro" id="IPR001709">
    <property type="entry name" value="Flavoprot_Pyr_Nucl_cyt_Rdtase"/>
</dbReference>
<keyword evidence="4" id="KW-0288">FMN</keyword>
<feature type="domain" description="FAD-binding FR-type" evidence="16">
    <location>
        <begin position="292"/>
        <end position="552"/>
    </location>
</feature>
<evidence type="ECO:0000313" key="18">
    <source>
        <dbReference type="Proteomes" id="UP001165121"/>
    </source>
</evidence>
<keyword evidence="9 14" id="KW-1133">Transmembrane helix</keyword>
<evidence type="ECO:0000313" key="17">
    <source>
        <dbReference type="EMBL" id="GMF33196.1"/>
    </source>
</evidence>
<keyword evidence="10 12" id="KW-0560">Oxidoreductase</keyword>
<dbReference type="FunFam" id="3.40.50.80:FF:000001">
    <property type="entry name" value="NADPH--cytochrome P450 reductase 1"/>
    <property type="match status" value="1"/>
</dbReference>
<evidence type="ECO:0000256" key="8">
    <source>
        <dbReference type="ARBA" id="ARBA00022857"/>
    </source>
</evidence>
<evidence type="ECO:0000256" key="6">
    <source>
        <dbReference type="ARBA" id="ARBA00022824"/>
    </source>
</evidence>
<evidence type="ECO:0000256" key="1">
    <source>
        <dbReference type="ARBA" id="ARBA00001917"/>
    </source>
</evidence>
<dbReference type="InterPro" id="IPR001433">
    <property type="entry name" value="OxRdtase_FAD/NAD-bd"/>
</dbReference>
<keyword evidence="11 12" id="KW-0472">Membrane</keyword>
<evidence type="ECO:0000256" key="3">
    <source>
        <dbReference type="ARBA" id="ARBA00022630"/>
    </source>
</evidence>
<feature type="region of interest" description="Disordered" evidence="13">
    <location>
        <begin position="55"/>
        <end position="76"/>
    </location>
</feature>
<keyword evidence="3" id="KW-0285">Flavoprotein</keyword>
<dbReference type="Gene3D" id="1.20.990.10">
    <property type="entry name" value="NADPH-cytochrome p450 Reductase, Chain A, domain 3"/>
    <property type="match status" value="1"/>
</dbReference>
<organism evidence="17 18">
    <name type="scientific">Phytophthora fragariaefolia</name>
    <dbReference type="NCBI Taxonomy" id="1490495"/>
    <lineage>
        <taxon>Eukaryota</taxon>
        <taxon>Sar</taxon>
        <taxon>Stramenopiles</taxon>
        <taxon>Oomycota</taxon>
        <taxon>Peronosporomycetes</taxon>
        <taxon>Peronosporales</taxon>
        <taxon>Peronosporaceae</taxon>
        <taxon>Phytophthora</taxon>
    </lineage>
</organism>
<dbReference type="SUPFAM" id="SSF63380">
    <property type="entry name" value="Riboflavin synthase domain-like"/>
    <property type="match status" value="1"/>
</dbReference>